<dbReference type="EMBL" id="KV745590">
    <property type="protein sequence ID" value="OCK73999.1"/>
    <property type="molecule type" value="Genomic_DNA"/>
</dbReference>
<accession>A0A8E2J9R1</accession>
<evidence type="ECO:0000313" key="1">
    <source>
        <dbReference type="EMBL" id="OCK73999.1"/>
    </source>
</evidence>
<proteinExistence type="predicted"/>
<reference evidence="1 2" key="1">
    <citation type="journal article" date="2016" name="Nat. Commun.">
        <title>Ectomycorrhizal ecology is imprinted in the genome of the dominant symbiotic fungus Cenococcum geophilum.</title>
        <authorList>
            <consortium name="DOE Joint Genome Institute"/>
            <person name="Peter M."/>
            <person name="Kohler A."/>
            <person name="Ohm R.A."/>
            <person name="Kuo A."/>
            <person name="Krutzmann J."/>
            <person name="Morin E."/>
            <person name="Arend M."/>
            <person name="Barry K.W."/>
            <person name="Binder M."/>
            <person name="Choi C."/>
            <person name="Clum A."/>
            <person name="Copeland A."/>
            <person name="Grisel N."/>
            <person name="Haridas S."/>
            <person name="Kipfer T."/>
            <person name="LaButti K."/>
            <person name="Lindquist E."/>
            <person name="Lipzen A."/>
            <person name="Maire R."/>
            <person name="Meier B."/>
            <person name="Mihaltcheva S."/>
            <person name="Molinier V."/>
            <person name="Murat C."/>
            <person name="Poggeler S."/>
            <person name="Quandt C.A."/>
            <person name="Sperisen C."/>
            <person name="Tritt A."/>
            <person name="Tisserant E."/>
            <person name="Crous P.W."/>
            <person name="Henrissat B."/>
            <person name="Nehls U."/>
            <person name="Egli S."/>
            <person name="Spatafora J.W."/>
            <person name="Grigoriev I.V."/>
            <person name="Martin F.M."/>
        </authorList>
    </citation>
    <scope>NUCLEOTIDE SEQUENCE [LARGE SCALE GENOMIC DNA]</scope>
    <source>
        <strain evidence="1 2">CBS 459.81</strain>
    </source>
</reference>
<dbReference type="AlphaFoldDB" id="A0A8E2J9R1"/>
<feature type="non-terminal residue" evidence="1">
    <location>
        <position position="1"/>
    </location>
</feature>
<gene>
    <name evidence="1" type="ORF">K432DRAFT_311592</name>
</gene>
<protein>
    <submittedName>
        <fullName evidence="1">Uncharacterized protein</fullName>
    </submittedName>
</protein>
<name>A0A8E2J9R1_9PEZI</name>
<dbReference type="Proteomes" id="UP000250266">
    <property type="component" value="Unassembled WGS sequence"/>
</dbReference>
<sequence length="54" mass="6210">QYLTPKEEKALTNFLLLISYLGRPVRVKYIPSLAFSLAGRRSTTNKPLKPLYEN</sequence>
<organism evidence="1 2">
    <name type="scientific">Lepidopterella palustris CBS 459.81</name>
    <dbReference type="NCBI Taxonomy" id="1314670"/>
    <lineage>
        <taxon>Eukaryota</taxon>
        <taxon>Fungi</taxon>
        <taxon>Dikarya</taxon>
        <taxon>Ascomycota</taxon>
        <taxon>Pezizomycotina</taxon>
        <taxon>Dothideomycetes</taxon>
        <taxon>Pleosporomycetidae</taxon>
        <taxon>Mytilinidiales</taxon>
        <taxon>Argynnaceae</taxon>
        <taxon>Lepidopterella</taxon>
    </lineage>
</organism>
<keyword evidence="2" id="KW-1185">Reference proteome</keyword>
<dbReference type="OrthoDB" id="3937230at2759"/>
<evidence type="ECO:0000313" key="2">
    <source>
        <dbReference type="Proteomes" id="UP000250266"/>
    </source>
</evidence>